<evidence type="ECO:0000313" key="3">
    <source>
        <dbReference type="Proteomes" id="UP000035489"/>
    </source>
</evidence>
<keyword evidence="3" id="KW-1185">Reference proteome</keyword>
<dbReference type="Pfam" id="PF21834">
    <property type="entry name" value="DUF6894"/>
    <property type="match status" value="1"/>
</dbReference>
<protein>
    <recommendedName>
        <fullName evidence="1">DUF6894 domain-containing protein</fullName>
    </recommendedName>
</protein>
<dbReference type="Proteomes" id="UP000035489">
    <property type="component" value="Unassembled WGS sequence"/>
</dbReference>
<evidence type="ECO:0000313" key="2">
    <source>
        <dbReference type="EMBL" id="KLK91483.1"/>
    </source>
</evidence>
<dbReference type="EMBL" id="LCYG01000054">
    <property type="protein sequence ID" value="KLK91483.1"/>
    <property type="molecule type" value="Genomic_DNA"/>
</dbReference>
<evidence type="ECO:0000259" key="1">
    <source>
        <dbReference type="Pfam" id="PF21834"/>
    </source>
</evidence>
<dbReference type="RefSeq" id="WP_047190725.1">
    <property type="nucleotide sequence ID" value="NZ_LCYG01000054.1"/>
</dbReference>
<dbReference type="AlphaFoldDB" id="A0A0H1R8I0"/>
<comment type="caution">
    <text evidence="2">The sequence shown here is derived from an EMBL/GenBank/DDBJ whole genome shotgun (WGS) entry which is preliminary data.</text>
</comment>
<sequence>MYPKARLRKTATARPWISAEGFYGAANKRPLEALEGIQGDCAMPHFYFDMWEGNCFTRDVDGTALESPDAAEHQAARAANELSRENMLRGCTSDVGVQVLDEHGQQVLTVAVFTTVRRMDRARA</sequence>
<accession>A0A0H1R8I0</accession>
<name>A0A0H1R8I0_9HYPH</name>
<proteinExistence type="predicted"/>
<organism evidence="2 3">
    <name type="scientific">Microvirga vignae</name>
    <dbReference type="NCBI Taxonomy" id="1225564"/>
    <lineage>
        <taxon>Bacteria</taxon>
        <taxon>Pseudomonadati</taxon>
        <taxon>Pseudomonadota</taxon>
        <taxon>Alphaproteobacteria</taxon>
        <taxon>Hyphomicrobiales</taxon>
        <taxon>Methylobacteriaceae</taxon>
        <taxon>Microvirga</taxon>
    </lineage>
</organism>
<dbReference type="InterPro" id="IPR054189">
    <property type="entry name" value="DUF6894"/>
</dbReference>
<dbReference type="PATRIC" id="fig|1225564.3.peg.5245"/>
<reference evidence="2 3" key="1">
    <citation type="submission" date="2015-05" db="EMBL/GenBank/DDBJ databases">
        <title>Draft genome sequence of Microvirga vignae strain BR3299, a novel nitrogen fixing bacteria isolated from Brazil semi-aired region.</title>
        <authorList>
            <person name="Zilli J.E."/>
            <person name="Passos S.R."/>
            <person name="Leite J."/>
            <person name="Baldani J.I."/>
            <person name="Xavier G.R."/>
            <person name="Rumjaneck N.G."/>
            <person name="Simoes-Araujo J.L."/>
        </authorList>
    </citation>
    <scope>NUCLEOTIDE SEQUENCE [LARGE SCALE GENOMIC DNA]</scope>
    <source>
        <strain evidence="2 3">BR3299</strain>
    </source>
</reference>
<feature type="domain" description="DUF6894" evidence="1">
    <location>
        <begin position="45"/>
        <end position="113"/>
    </location>
</feature>
<gene>
    <name evidence="2" type="ORF">AA309_19705</name>
</gene>